<comment type="caution">
    <text evidence="1">The sequence shown here is derived from an EMBL/GenBank/DDBJ whole genome shotgun (WGS) entry which is preliminary data.</text>
</comment>
<evidence type="ECO:0000313" key="2">
    <source>
        <dbReference type="Proteomes" id="UP000660862"/>
    </source>
</evidence>
<dbReference type="Proteomes" id="UP000660862">
    <property type="component" value="Unassembled WGS sequence"/>
</dbReference>
<proteinExistence type="predicted"/>
<sequence>MTHRVTTSDNLIPNQAISAKSAEVPNNPVTPTGIVPTKEAVKNLPTAKINHTAERIAGSAASLLIQQRNDGSVPISALNQPLGIHHRMMGSFGSTDT</sequence>
<protein>
    <submittedName>
        <fullName evidence="1">Uncharacterized protein</fullName>
    </submittedName>
</protein>
<evidence type="ECO:0000313" key="1">
    <source>
        <dbReference type="EMBL" id="GGG82591.1"/>
    </source>
</evidence>
<name>A0A917M8V8_9SPHI</name>
<organism evidence="1 2">
    <name type="scientific">Parapedobacter pyrenivorans</name>
    <dbReference type="NCBI Taxonomy" id="1305674"/>
    <lineage>
        <taxon>Bacteria</taxon>
        <taxon>Pseudomonadati</taxon>
        <taxon>Bacteroidota</taxon>
        <taxon>Sphingobacteriia</taxon>
        <taxon>Sphingobacteriales</taxon>
        <taxon>Sphingobacteriaceae</taxon>
        <taxon>Parapedobacter</taxon>
    </lineage>
</organism>
<reference evidence="1" key="1">
    <citation type="journal article" date="2014" name="Int. J. Syst. Evol. Microbiol.">
        <title>Complete genome sequence of Corynebacterium casei LMG S-19264T (=DSM 44701T), isolated from a smear-ripened cheese.</title>
        <authorList>
            <consortium name="US DOE Joint Genome Institute (JGI-PGF)"/>
            <person name="Walter F."/>
            <person name="Albersmeier A."/>
            <person name="Kalinowski J."/>
            <person name="Ruckert C."/>
        </authorList>
    </citation>
    <scope>NUCLEOTIDE SEQUENCE</scope>
    <source>
        <strain evidence="1">CGMCC 1.12195</strain>
    </source>
</reference>
<keyword evidence="2" id="KW-1185">Reference proteome</keyword>
<dbReference type="EMBL" id="BMER01000001">
    <property type="protein sequence ID" value="GGG82591.1"/>
    <property type="molecule type" value="Genomic_DNA"/>
</dbReference>
<accession>A0A917M8V8</accession>
<gene>
    <name evidence="1" type="ORF">GCM10007415_14350</name>
</gene>
<dbReference type="AlphaFoldDB" id="A0A917M8V8"/>
<reference evidence="1" key="2">
    <citation type="submission" date="2020-09" db="EMBL/GenBank/DDBJ databases">
        <authorList>
            <person name="Sun Q."/>
            <person name="Zhou Y."/>
        </authorList>
    </citation>
    <scope>NUCLEOTIDE SEQUENCE</scope>
    <source>
        <strain evidence="1">CGMCC 1.12195</strain>
    </source>
</reference>